<organism evidence="1 2">
    <name type="scientific">Lecanicillium saksenae</name>
    <dbReference type="NCBI Taxonomy" id="468837"/>
    <lineage>
        <taxon>Eukaryota</taxon>
        <taxon>Fungi</taxon>
        <taxon>Dikarya</taxon>
        <taxon>Ascomycota</taxon>
        <taxon>Pezizomycotina</taxon>
        <taxon>Sordariomycetes</taxon>
        <taxon>Hypocreomycetidae</taxon>
        <taxon>Hypocreales</taxon>
        <taxon>Cordycipitaceae</taxon>
        <taxon>Lecanicillium</taxon>
    </lineage>
</organism>
<sequence length="330" mass="38082">MQLSSTQCPCALSSSSGVVPQEIHWRHGRWFASKQGPYQFPIDAEERDRLDKLNQFFLLARGYNAFSCPVRRGNPANPTRVLDLGAGTGIWAIQVAEEFLPESQVVAVDLNRIQPAFIPENLRIIPLDIEKDDWVPPPTDDRGPFPTDCDLVHMRLLLGSLHSESWPAVYQKAYNHTAPGGYFEQIELDWEPRWEGQRPKNSALLEWSHKFLEGMDRFRCSARMNSKMVEHMVTAGYEEFEETVIRCCVNPWCDDGDEKRVAEWFNLCLMESIEAMGLAPLVEHHGMTVYQVRELQERVMDEICRLQYHAYFNMHVWTARRPIKGADETI</sequence>
<accession>A0ACC1QZS7</accession>
<reference evidence="1" key="1">
    <citation type="submission" date="2022-07" db="EMBL/GenBank/DDBJ databases">
        <title>Genome Sequence of Lecanicillium saksenae.</title>
        <authorList>
            <person name="Buettner E."/>
        </authorList>
    </citation>
    <scope>NUCLEOTIDE SEQUENCE</scope>
    <source>
        <strain evidence="1">VT-O1</strain>
    </source>
</reference>
<proteinExistence type="predicted"/>
<dbReference type="EMBL" id="JANAKD010000222">
    <property type="protein sequence ID" value="KAJ3496093.1"/>
    <property type="molecule type" value="Genomic_DNA"/>
</dbReference>
<gene>
    <name evidence="1" type="ORF">NLG97_g2917</name>
</gene>
<dbReference type="Proteomes" id="UP001148737">
    <property type="component" value="Unassembled WGS sequence"/>
</dbReference>
<protein>
    <submittedName>
        <fullName evidence="1">Uncharacterized protein</fullName>
    </submittedName>
</protein>
<comment type="caution">
    <text evidence="1">The sequence shown here is derived from an EMBL/GenBank/DDBJ whole genome shotgun (WGS) entry which is preliminary data.</text>
</comment>
<name>A0ACC1QZS7_9HYPO</name>
<keyword evidence="2" id="KW-1185">Reference proteome</keyword>
<evidence type="ECO:0000313" key="1">
    <source>
        <dbReference type="EMBL" id="KAJ3496093.1"/>
    </source>
</evidence>
<evidence type="ECO:0000313" key="2">
    <source>
        <dbReference type="Proteomes" id="UP001148737"/>
    </source>
</evidence>